<dbReference type="PANTHER" id="PTHR42951">
    <property type="entry name" value="METALLO-BETA-LACTAMASE DOMAIN-CONTAINING"/>
    <property type="match status" value="1"/>
</dbReference>
<name>A0A9X4R481_9BURK</name>
<dbReference type="InterPro" id="IPR001279">
    <property type="entry name" value="Metallo-B-lactamas"/>
</dbReference>
<comment type="caution">
    <text evidence="3">The sequence shown here is derived from an EMBL/GenBank/DDBJ whole genome shotgun (WGS) entry which is preliminary data.</text>
</comment>
<feature type="chain" id="PRO_5040747295" evidence="1">
    <location>
        <begin position="22"/>
        <end position="321"/>
    </location>
</feature>
<accession>A0A9X4R481</accession>
<gene>
    <name evidence="3" type="ORF">EXJ73_06570</name>
</gene>
<proteinExistence type="predicted"/>
<dbReference type="AlphaFoldDB" id="A0A9X4R481"/>
<dbReference type="InterPro" id="IPR050855">
    <property type="entry name" value="NDM-1-like"/>
</dbReference>
<feature type="domain" description="Metallo-beta-lactamase" evidence="2">
    <location>
        <begin position="51"/>
        <end position="220"/>
    </location>
</feature>
<dbReference type="CDD" id="cd16276">
    <property type="entry name" value="metallo-hydrolase-like_MBL-fold"/>
    <property type="match status" value="1"/>
</dbReference>
<keyword evidence="4" id="KW-1185">Reference proteome</keyword>
<keyword evidence="1" id="KW-0732">Signal</keyword>
<dbReference type="Gene3D" id="3.60.15.10">
    <property type="entry name" value="Ribonuclease Z/Hydroxyacylglutathione hydrolase-like"/>
    <property type="match status" value="1"/>
</dbReference>
<dbReference type="SUPFAM" id="SSF56281">
    <property type="entry name" value="Metallo-hydrolase/oxidoreductase"/>
    <property type="match status" value="1"/>
</dbReference>
<dbReference type="InterPro" id="IPR036866">
    <property type="entry name" value="RibonucZ/Hydroxyglut_hydro"/>
</dbReference>
<dbReference type="EMBL" id="SGUG01000007">
    <property type="protein sequence ID" value="MDG0862136.1"/>
    <property type="molecule type" value="Genomic_DNA"/>
</dbReference>
<evidence type="ECO:0000259" key="2">
    <source>
        <dbReference type="SMART" id="SM00849"/>
    </source>
</evidence>
<evidence type="ECO:0000313" key="4">
    <source>
        <dbReference type="Proteomes" id="UP001152766"/>
    </source>
</evidence>
<dbReference type="Pfam" id="PF00753">
    <property type="entry name" value="Lactamase_B"/>
    <property type="match status" value="1"/>
</dbReference>
<sequence length="321" mass="34720">MPGWKLWVVLLALLGLGSASAIPVADAAQISAKGYALRDLGGGAWWVCDGAYNTLFVVSETGVIAVDPLPTLGANYLKAIAEVTPLPVTHVIYSHAHLDHIGAAGLLFPREARVIAQQQVGEALDRAADPRRPPPTQRFERHLSLDVGGQRVELDDRGLNHAAGNLFIHLPRQRVLMLVDVVYPGYAPYPELGIAADVQGYLNAHDQALAYDFDTLVAGHVDRLGTREDVLASQRFTRELLATARRGAAAQPFPAFLKAHAPGSTWLLHDDYEAAQVQACVDALLPRWRERLVGLERSIASHCRTAVVALAVAPPHEPAHD</sequence>
<dbReference type="Proteomes" id="UP001152766">
    <property type="component" value="Unassembled WGS sequence"/>
</dbReference>
<dbReference type="PANTHER" id="PTHR42951:SF22">
    <property type="entry name" value="METALLO BETA-LACTAMASE SUPERFAMILY LIPOPROTEIN"/>
    <property type="match status" value="1"/>
</dbReference>
<reference evidence="3" key="1">
    <citation type="submission" date="2019-02" db="EMBL/GenBank/DDBJ databases">
        <title>Draft genome of the type strain Pelomonas aquatica CCUG 52575T.</title>
        <authorList>
            <person name="Gomila M."/>
            <person name="Lalucat J."/>
        </authorList>
    </citation>
    <scope>NUCLEOTIDE SEQUENCE</scope>
    <source>
        <strain evidence="3">CCUG 52575</strain>
    </source>
</reference>
<feature type="signal peptide" evidence="1">
    <location>
        <begin position="1"/>
        <end position="21"/>
    </location>
</feature>
<dbReference type="RefSeq" id="WP_268146367.1">
    <property type="nucleotide sequence ID" value="NZ_JAPPUW010000001.1"/>
</dbReference>
<evidence type="ECO:0000313" key="3">
    <source>
        <dbReference type="EMBL" id="MDG0862136.1"/>
    </source>
</evidence>
<evidence type="ECO:0000256" key="1">
    <source>
        <dbReference type="SAM" id="SignalP"/>
    </source>
</evidence>
<dbReference type="SMART" id="SM00849">
    <property type="entry name" value="Lactamase_B"/>
    <property type="match status" value="1"/>
</dbReference>
<organism evidence="3 4">
    <name type="scientific">Pelomonas aquatica</name>
    <dbReference type="NCBI Taxonomy" id="431058"/>
    <lineage>
        <taxon>Bacteria</taxon>
        <taxon>Pseudomonadati</taxon>
        <taxon>Pseudomonadota</taxon>
        <taxon>Betaproteobacteria</taxon>
        <taxon>Burkholderiales</taxon>
        <taxon>Sphaerotilaceae</taxon>
        <taxon>Roseateles</taxon>
    </lineage>
</organism>
<protein>
    <submittedName>
        <fullName evidence="3">MBL fold metallo-hydrolase</fullName>
    </submittedName>
</protein>